<dbReference type="Gene3D" id="3.10.10.10">
    <property type="entry name" value="HIV Type 1 Reverse Transcriptase, subunit A, domain 1"/>
    <property type="match status" value="1"/>
</dbReference>
<gene>
    <name evidence="11" type="ORF">KK1_027485</name>
</gene>
<dbReference type="CDD" id="cd09274">
    <property type="entry name" value="RNase_HI_RT_Ty3"/>
    <property type="match status" value="1"/>
</dbReference>
<dbReference type="InterPro" id="IPR041373">
    <property type="entry name" value="RT_RNaseH"/>
</dbReference>
<dbReference type="InterPro" id="IPR050951">
    <property type="entry name" value="Retrovirus_Pol_polyprotein"/>
</dbReference>
<dbReference type="GO" id="GO:0004519">
    <property type="term" value="F:endonuclease activity"/>
    <property type="evidence" value="ECO:0007669"/>
    <property type="project" value="UniProtKB-KW"/>
</dbReference>
<keyword evidence="3" id="KW-0808">Transferase</keyword>
<dbReference type="PANTHER" id="PTHR37984">
    <property type="entry name" value="PROTEIN CBG26694"/>
    <property type="match status" value="1"/>
</dbReference>
<reference evidence="11" key="1">
    <citation type="journal article" date="2012" name="Nat. Biotechnol.">
        <title>Draft genome sequence of pigeonpea (Cajanus cajan), an orphan legume crop of resource-poor farmers.</title>
        <authorList>
            <person name="Varshney R.K."/>
            <person name="Chen W."/>
            <person name="Li Y."/>
            <person name="Bharti A.K."/>
            <person name="Saxena R.K."/>
            <person name="Schlueter J.A."/>
            <person name="Donoghue M.T."/>
            <person name="Azam S."/>
            <person name="Fan G."/>
            <person name="Whaley A.M."/>
            <person name="Farmer A.D."/>
            <person name="Sheridan J."/>
            <person name="Iwata A."/>
            <person name="Tuteja R."/>
            <person name="Penmetsa R.V."/>
            <person name="Wu W."/>
            <person name="Upadhyaya H.D."/>
            <person name="Yang S.P."/>
            <person name="Shah T."/>
            <person name="Saxena K.B."/>
            <person name="Michael T."/>
            <person name="McCombie W.R."/>
            <person name="Yang B."/>
            <person name="Zhang G."/>
            <person name="Yang H."/>
            <person name="Wang J."/>
            <person name="Spillane C."/>
            <person name="Cook D.R."/>
            <person name="May G.D."/>
            <person name="Xu X."/>
            <person name="Jackson S.A."/>
        </authorList>
    </citation>
    <scope>NUCLEOTIDE SEQUENCE [LARGE SCALE GENOMIC DNA]</scope>
</reference>
<keyword evidence="6" id="KW-0255">Endonuclease</keyword>
<dbReference type="CDD" id="cd01647">
    <property type="entry name" value="RT_LTR"/>
    <property type="match status" value="1"/>
</dbReference>
<dbReference type="AlphaFoldDB" id="A0A151S7F2"/>
<dbReference type="GO" id="GO:0003964">
    <property type="term" value="F:RNA-directed DNA polymerase activity"/>
    <property type="evidence" value="ECO:0007669"/>
    <property type="project" value="UniProtKB-KW"/>
</dbReference>
<evidence type="ECO:0000256" key="6">
    <source>
        <dbReference type="ARBA" id="ARBA00022759"/>
    </source>
</evidence>
<evidence type="ECO:0000256" key="9">
    <source>
        <dbReference type="SAM" id="MobiDB-lite"/>
    </source>
</evidence>
<dbReference type="Proteomes" id="UP000075243">
    <property type="component" value="Unassembled WGS sequence"/>
</dbReference>
<evidence type="ECO:0000256" key="3">
    <source>
        <dbReference type="ARBA" id="ARBA00022679"/>
    </source>
</evidence>
<dbReference type="PROSITE" id="PS50878">
    <property type="entry name" value="RT_POL"/>
    <property type="match status" value="1"/>
</dbReference>
<proteinExistence type="predicted"/>
<keyword evidence="12" id="KW-1185">Reference proteome</keyword>
<dbReference type="GO" id="GO:0008233">
    <property type="term" value="F:peptidase activity"/>
    <property type="evidence" value="ECO:0007669"/>
    <property type="project" value="UniProtKB-KW"/>
</dbReference>
<evidence type="ECO:0000256" key="8">
    <source>
        <dbReference type="ARBA" id="ARBA00022918"/>
    </source>
</evidence>
<keyword evidence="5" id="KW-0540">Nuclease</keyword>
<dbReference type="Gene3D" id="3.30.70.270">
    <property type="match status" value="2"/>
</dbReference>
<keyword evidence="8" id="KW-0695">RNA-directed DNA polymerase</keyword>
<dbReference type="Pfam" id="PF00078">
    <property type="entry name" value="RVT_1"/>
    <property type="match status" value="1"/>
</dbReference>
<dbReference type="InterPro" id="IPR043128">
    <property type="entry name" value="Rev_trsase/Diguanyl_cyclase"/>
</dbReference>
<dbReference type="SUPFAM" id="SSF56672">
    <property type="entry name" value="DNA/RNA polymerases"/>
    <property type="match status" value="1"/>
</dbReference>
<dbReference type="Pfam" id="PF17917">
    <property type="entry name" value="RT_RNaseH"/>
    <property type="match status" value="1"/>
</dbReference>
<evidence type="ECO:0000256" key="1">
    <source>
        <dbReference type="ARBA" id="ARBA00012493"/>
    </source>
</evidence>
<evidence type="ECO:0000256" key="4">
    <source>
        <dbReference type="ARBA" id="ARBA00022695"/>
    </source>
</evidence>
<keyword evidence="4" id="KW-0548">Nucleotidyltransferase</keyword>
<dbReference type="InterPro" id="IPR021109">
    <property type="entry name" value="Peptidase_aspartic_dom_sf"/>
</dbReference>
<accession>A0A151S7F2</accession>
<dbReference type="SUPFAM" id="SSF50630">
    <property type="entry name" value="Acid proteases"/>
    <property type="match status" value="1"/>
</dbReference>
<evidence type="ECO:0000256" key="7">
    <source>
        <dbReference type="ARBA" id="ARBA00022801"/>
    </source>
</evidence>
<dbReference type="EMBL" id="KQ483450">
    <property type="protein sequence ID" value="KYP50671.1"/>
    <property type="molecule type" value="Genomic_DNA"/>
</dbReference>
<dbReference type="OMA" id="THYLEAR"/>
<dbReference type="Gramene" id="C.cajan_27088.t">
    <property type="protein sequence ID" value="C.cajan_27088.t.cds1"/>
    <property type="gene ID" value="C.cajan_27088"/>
</dbReference>
<evidence type="ECO:0000313" key="11">
    <source>
        <dbReference type="EMBL" id="KYP50671.1"/>
    </source>
</evidence>
<keyword evidence="7" id="KW-0378">Hydrolase</keyword>
<dbReference type="Pfam" id="PF08284">
    <property type="entry name" value="RVP_2"/>
    <property type="match status" value="1"/>
</dbReference>
<dbReference type="EC" id="2.7.7.49" evidence="1"/>
<evidence type="ECO:0000259" key="10">
    <source>
        <dbReference type="PROSITE" id="PS50878"/>
    </source>
</evidence>
<feature type="region of interest" description="Disordered" evidence="9">
    <location>
        <begin position="26"/>
        <end position="45"/>
    </location>
</feature>
<dbReference type="FunFam" id="3.10.10.10:FF:000007">
    <property type="entry name" value="Retrovirus-related Pol polyprotein from transposon 17.6-like Protein"/>
    <property type="match status" value="1"/>
</dbReference>
<feature type="domain" description="Reverse transcriptase" evidence="10">
    <location>
        <begin position="387"/>
        <end position="566"/>
    </location>
</feature>
<keyword evidence="2" id="KW-0645">Protease</keyword>
<organism evidence="11 12">
    <name type="scientific">Cajanus cajan</name>
    <name type="common">Pigeon pea</name>
    <name type="synonym">Cajanus indicus</name>
    <dbReference type="NCBI Taxonomy" id="3821"/>
    <lineage>
        <taxon>Eukaryota</taxon>
        <taxon>Viridiplantae</taxon>
        <taxon>Streptophyta</taxon>
        <taxon>Embryophyta</taxon>
        <taxon>Tracheophyta</taxon>
        <taxon>Spermatophyta</taxon>
        <taxon>Magnoliopsida</taxon>
        <taxon>eudicotyledons</taxon>
        <taxon>Gunneridae</taxon>
        <taxon>Pentapetalae</taxon>
        <taxon>rosids</taxon>
        <taxon>fabids</taxon>
        <taxon>Fabales</taxon>
        <taxon>Fabaceae</taxon>
        <taxon>Papilionoideae</taxon>
        <taxon>50 kb inversion clade</taxon>
        <taxon>NPAAA clade</taxon>
        <taxon>indigoferoid/millettioid clade</taxon>
        <taxon>Phaseoleae</taxon>
        <taxon>Cajanus</taxon>
    </lineage>
</organism>
<dbReference type="Gene3D" id="3.10.20.370">
    <property type="match status" value="1"/>
</dbReference>
<evidence type="ECO:0000313" key="12">
    <source>
        <dbReference type="Proteomes" id="UP000075243"/>
    </source>
</evidence>
<dbReference type="GO" id="GO:0006508">
    <property type="term" value="P:proteolysis"/>
    <property type="evidence" value="ECO:0007669"/>
    <property type="project" value="UniProtKB-KW"/>
</dbReference>
<evidence type="ECO:0000256" key="2">
    <source>
        <dbReference type="ARBA" id="ARBA00022670"/>
    </source>
</evidence>
<dbReference type="InterPro" id="IPR043502">
    <property type="entry name" value="DNA/RNA_pol_sf"/>
</dbReference>
<dbReference type="FunFam" id="3.30.70.270:FF:000020">
    <property type="entry name" value="Transposon Tf2-6 polyprotein-like Protein"/>
    <property type="match status" value="1"/>
</dbReference>
<sequence length="828" mass="94427">MTVKMFQPQDLRKAFQLAKLYESASSSNIPTKTPPKFQHTQTSTKSILPTHKPIYKLTDSQTSLNPNQRQTSKKLTPAFMTERRSKGLRYFCDEPYSPTHALTHKKLEIHVLEVSDTEEDIVDQIDDTPEDGSTSLDPQISVNALTGIANFKTMRVTGYYKKKPLHILIDSRSTHNFLDEEVAKKLGYPITDIPTLSVAVANGARVSITATAKQFQWTIQNTGFTSDMLLIPLGCCDVVLGIEWLGTLGEITWNFNRLSMQFYVQGKKLVLKGATGEGLKTARKKQLQKTIASGVHLSMLQLCDKDNILLLHLLTTHADSQIIPESIDELLLQFDDIFQEPTKLPPKRKGHDHKIPLVTGANPINKRPYRYAKQQKDIIDKLVQDSLKSGIIQKSSSPFASPVVLVGKKDGSWRLCVDYRDLNKQTIKDRFPIPLVDDLLDELHGSMVFSKIDLRSGYNQVRMEDSDIHKTAFKTHGGHFEYLVMPFGLTNAPATFQGLMNDVFKEYLRRFLLVFFDDILIYSKDLQHHLLHLHMVLLTMRRNYLYAKKSKCYFGVERVKYLGHFITKDDVSTDPTKIMVVKNWPIPTTLKQLRGFLGLAGYYTRFVRGYGSIARPLTNMLKKNNFHWYEEARTAFQSLKDSLIQSPVLALPDFSKVFVVEVDASGYGIGAVLMQNHHPIAFISRVLNLQQQSLSTYEKELLAVVFGVHKRRAYLLNTHFIIRTDHRSLQYILSQRLTTAIQQKWLVKSMEFDFTIEFKQGRENLAADALSRQDAVDCQAITTLIPESNMLNKIIGSWQADPDIKKLIQDLQTDASSHKHHTWNQNEL</sequence>
<evidence type="ECO:0000256" key="5">
    <source>
        <dbReference type="ARBA" id="ARBA00022722"/>
    </source>
</evidence>
<protein>
    <recommendedName>
        <fullName evidence="1">RNA-directed DNA polymerase</fullName>
        <ecNumber evidence="1">2.7.7.49</ecNumber>
    </recommendedName>
</protein>
<dbReference type="Gene3D" id="2.40.70.10">
    <property type="entry name" value="Acid Proteases"/>
    <property type="match status" value="1"/>
</dbReference>
<dbReference type="CDD" id="cd00303">
    <property type="entry name" value="retropepsin_like"/>
    <property type="match status" value="1"/>
</dbReference>
<name>A0A151S7F2_CAJCA</name>
<dbReference type="PANTHER" id="PTHR37984:SF5">
    <property type="entry name" value="PROTEIN NYNRIN-LIKE"/>
    <property type="match status" value="1"/>
</dbReference>
<dbReference type="InterPro" id="IPR000477">
    <property type="entry name" value="RT_dom"/>
</dbReference>